<evidence type="ECO:0000313" key="10">
    <source>
        <dbReference type="Proteomes" id="UP000764045"/>
    </source>
</evidence>
<dbReference type="InterPro" id="IPR012340">
    <property type="entry name" value="NA-bd_OB-fold"/>
</dbReference>
<dbReference type="GO" id="GO:0006310">
    <property type="term" value="P:DNA recombination"/>
    <property type="evidence" value="ECO:0007669"/>
    <property type="project" value="UniProtKB-UniRule"/>
</dbReference>
<dbReference type="GO" id="GO:0043590">
    <property type="term" value="C:bacterial nucleoid"/>
    <property type="evidence" value="ECO:0007669"/>
    <property type="project" value="TreeGrafter"/>
</dbReference>
<comment type="similarity">
    <text evidence="1 7">Belongs to the RecO family.</text>
</comment>
<keyword evidence="10" id="KW-1185">Reference proteome</keyword>
<evidence type="ECO:0000256" key="3">
    <source>
        <dbReference type="ARBA" id="ARBA00022763"/>
    </source>
</evidence>
<dbReference type="EMBL" id="JACJJL010000031">
    <property type="protein sequence ID" value="MBM6662833.1"/>
    <property type="molecule type" value="Genomic_DNA"/>
</dbReference>
<dbReference type="Pfam" id="PF11967">
    <property type="entry name" value="RecO_N"/>
    <property type="match status" value="1"/>
</dbReference>
<protein>
    <recommendedName>
        <fullName evidence="2 7">DNA repair protein RecO</fullName>
    </recommendedName>
    <alternativeName>
        <fullName evidence="6 7">Recombination protein O</fullName>
    </alternativeName>
</protein>
<accession>A0A938WPW7</accession>
<dbReference type="InterPro" id="IPR042242">
    <property type="entry name" value="RecO_C"/>
</dbReference>
<reference evidence="9 10" key="1">
    <citation type="journal article" date="2021" name="Sci. Rep.">
        <title>The distribution of antibiotic resistance genes in chicken gut microbiota commensals.</title>
        <authorList>
            <person name="Juricova H."/>
            <person name="Matiasovicova J."/>
            <person name="Kubasova T."/>
            <person name="Cejkova D."/>
            <person name="Rychlik I."/>
        </authorList>
    </citation>
    <scope>NUCLEOTIDE SEQUENCE [LARGE SCALE GENOMIC DNA]</scope>
    <source>
        <strain evidence="9 10">An819</strain>
    </source>
</reference>
<dbReference type="InterPro" id="IPR037278">
    <property type="entry name" value="ARFGAP/RecO"/>
</dbReference>
<evidence type="ECO:0000259" key="8">
    <source>
        <dbReference type="Pfam" id="PF11967"/>
    </source>
</evidence>
<evidence type="ECO:0000256" key="5">
    <source>
        <dbReference type="ARBA" id="ARBA00023204"/>
    </source>
</evidence>
<gene>
    <name evidence="7 9" type="primary">recO</name>
    <name evidence="9" type="ORF">H6B30_13960</name>
</gene>
<evidence type="ECO:0000256" key="4">
    <source>
        <dbReference type="ARBA" id="ARBA00023172"/>
    </source>
</evidence>
<name>A0A938WPW7_9BACT</name>
<evidence type="ECO:0000256" key="1">
    <source>
        <dbReference type="ARBA" id="ARBA00007452"/>
    </source>
</evidence>
<dbReference type="PANTHER" id="PTHR33991">
    <property type="entry name" value="DNA REPAIR PROTEIN RECO"/>
    <property type="match status" value="1"/>
</dbReference>
<evidence type="ECO:0000313" key="9">
    <source>
        <dbReference type="EMBL" id="MBM6662833.1"/>
    </source>
</evidence>
<dbReference type="SUPFAM" id="SSF57863">
    <property type="entry name" value="ArfGap/RecO-like zinc finger"/>
    <property type="match status" value="1"/>
</dbReference>
<dbReference type="GO" id="GO:0006302">
    <property type="term" value="P:double-strand break repair"/>
    <property type="evidence" value="ECO:0007669"/>
    <property type="project" value="TreeGrafter"/>
</dbReference>
<comment type="caution">
    <text evidence="9">The sequence shown here is derived from an EMBL/GenBank/DDBJ whole genome shotgun (WGS) entry which is preliminary data.</text>
</comment>
<dbReference type="HAMAP" id="MF_00201">
    <property type="entry name" value="RecO"/>
    <property type="match status" value="1"/>
</dbReference>
<dbReference type="AlphaFoldDB" id="A0A938WPW7"/>
<dbReference type="Proteomes" id="UP000764045">
    <property type="component" value="Unassembled WGS sequence"/>
</dbReference>
<dbReference type="Gene3D" id="1.20.1440.120">
    <property type="entry name" value="Recombination protein O, C-terminal domain"/>
    <property type="match status" value="1"/>
</dbReference>
<dbReference type="Gene3D" id="2.40.50.140">
    <property type="entry name" value="Nucleic acid-binding proteins"/>
    <property type="match status" value="1"/>
</dbReference>
<dbReference type="InterPro" id="IPR003717">
    <property type="entry name" value="RecO"/>
</dbReference>
<organism evidence="9 10">
    <name type="scientific">Marseilla massiliensis</name>
    <dbReference type="NCBI Taxonomy" id="1841864"/>
    <lineage>
        <taxon>Bacteria</taxon>
        <taxon>Pseudomonadati</taxon>
        <taxon>Bacteroidota</taxon>
        <taxon>Bacteroidia</taxon>
        <taxon>Bacteroidales</taxon>
        <taxon>Prevotellaceae</taxon>
        <taxon>Marseilla</taxon>
    </lineage>
</organism>
<sequence length="241" mass="26999">MIVNTDAIVLRAVKYGDSKLVVDMFTRQCGRLSFIVSVPRSGRGRIKKQYFQPLTQLSVACDVRPRLQLQRLGDASMAYAYATLTADSGKLAVAMFVAEFLCHALRDEQQGGPLFDYLADSLQWLDSATGGYANFHLVFLMRLTRFLGFYPNLGGYAPGRCFDLRSGCFCDSAPVHSDYLAPGEAALVGLMMRMDYATMHLFRLSRGERNRMVDVIVGYYRIHMASFPELRSLAVLRSLFG</sequence>
<feature type="domain" description="DNA replication/recombination mediator RecO N-terminal" evidence="8">
    <location>
        <begin position="1"/>
        <end position="78"/>
    </location>
</feature>
<dbReference type="NCBIfam" id="TIGR00613">
    <property type="entry name" value="reco"/>
    <property type="match status" value="1"/>
</dbReference>
<proteinExistence type="inferred from homology"/>
<dbReference type="RefSeq" id="WP_205111630.1">
    <property type="nucleotide sequence ID" value="NZ_JACJJL010000031.1"/>
</dbReference>
<evidence type="ECO:0000256" key="6">
    <source>
        <dbReference type="ARBA" id="ARBA00033409"/>
    </source>
</evidence>
<keyword evidence="5 7" id="KW-0234">DNA repair</keyword>
<dbReference type="Pfam" id="PF02565">
    <property type="entry name" value="RecO_C"/>
    <property type="match status" value="1"/>
</dbReference>
<keyword evidence="4 7" id="KW-0233">DNA recombination</keyword>
<dbReference type="InterPro" id="IPR022572">
    <property type="entry name" value="DNA_rep/recomb_RecO_N"/>
</dbReference>
<dbReference type="PANTHER" id="PTHR33991:SF1">
    <property type="entry name" value="DNA REPAIR PROTEIN RECO"/>
    <property type="match status" value="1"/>
</dbReference>
<dbReference type="SUPFAM" id="SSF50249">
    <property type="entry name" value="Nucleic acid-binding proteins"/>
    <property type="match status" value="1"/>
</dbReference>
<comment type="function">
    <text evidence="7">Involved in DNA repair and RecF pathway recombination.</text>
</comment>
<evidence type="ECO:0000256" key="7">
    <source>
        <dbReference type="HAMAP-Rule" id="MF_00201"/>
    </source>
</evidence>
<keyword evidence="3 7" id="KW-0227">DNA damage</keyword>
<evidence type="ECO:0000256" key="2">
    <source>
        <dbReference type="ARBA" id="ARBA00021310"/>
    </source>
</evidence>